<proteinExistence type="predicted"/>
<comment type="caution">
    <text evidence="2">The sequence shown here is derived from an EMBL/GenBank/DDBJ whole genome shotgun (WGS) entry which is preliminary data.</text>
</comment>
<dbReference type="RefSeq" id="WP_192730233.1">
    <property type="nucleotide sequence ID" value="NZ_BAAAVL010000013.1"/>
</dbReference>
<keyword evidence="1" id="KW-1133">Transmembrane helix</keyword>
<keyword evidence="1" id="KW-0812">Transmembrane</keyword>
<dbReference type="Proteomes" id="UP000620262">
    <property type="component" value="Unassembled WGS sequence"/>
</dbReference>
<protein>
    <submittedName>
        <fullName evidence="2">Uncharacterized protein</fullName>
    </submittedName>
</protein>
<keyword evidence="3" id="KW-1185">Reference proteome</keyword>
<sequence>MTLVFIRILLRYLAAVLVTRGLIAPDLGEMISRDPDVAMALQVASGALIAATAEGWYYLAHRCGWAK</sequence>
<feature type="transmembrane region" description="Helical" evidence="1">
    <location>
        <begin position="39"/>
        <end position="59"/>
    </location>
</feature>
<reference evidence="2 3" key="1">
    <citation type="submission" date="2020-10" db="EMBL/GenBank/DDBJ databases">
        <title>Sequencing the genomes of 1000 actinobacteria strains.</title>
        <authorList>
            <person name="Klenk H.-P."/>
        </authorList>
    </citation>
    <scope>NUCLEOTIDE SEQUENCE [LARGE SCALE GENOMIC DNA]</scope>
    <source>
        <strain evidence="2 3">DSM 7307</strain>
    </source>
</reference>
<evidence type="ECO:0000256" key="1">
    <source>
        <dbReference type="SAM" id="Phobius"/>
    </source>
</evidence>
<keyword evidence="1" id="KW-0472">Membrane</keyword>
<accession>A0ABR9ITT4</accession>
<evidence type="ECO:0000313" key="2">
    <source>
        <dbReference type="EMBL" id="MBE1506543.1"/>
    </source>
</evidence>
<evidence type="ECO:0000313" key="3">
    <source>
        <dbReference type="Proteomes" id="UP000620262"/>
    </source>
</evidence>
<name>A0ABR9ITT4_RHIVS</name>
<gene>
    <name evidence="2" type="ORF">H4W29_003724</name>
</gene>
<dbReference type="EMBL" id="JADBEC010000001">
    <property type="protein sequence ID" value="MBE1506543.1"/>
    <property type="molecule type" value="Genomic_DNA"/>
</dbReference>
<organism evidence="2 3">
    <name type="scientific">Rhizobium viscosum</name>
    <name type="common">Arthrobacter viscosus</name>
    <dbReference type="NCBI Taxonomy" id="1673"/>
    <lineage>
        <taxon>Bacteria</taxon>
        <taxon>Pseudomonadati</taxon>
        <taxon>Pseudomonadota</taxon>
        <taxon>Alphaproteobacteria</taxon>
        <taxon>Hyphomicrobiales</taxon>
        <taxon>Rhizobiaceae</taxon>
        <taxon>Rhizobium/Agrobacterium group</taxon>
        <taxon>Rhizobium</taxon>
    </lineage>
</organism>